<evidence type="ECO:0000313" key="2">
    <source>
        <dbReference type="EMBL" id="SMD24894.1"/>
    </source>
</evidence>
<accession>A0A1Y5Y661</accession>
<dbReference type="AlphaFoldDB" id="A0A1Y5Y661"/>
<evidence type="ECO:0000313" key="3">
    <source>
        <dbReference type="Proteomes" id="UP000192674"/>
    </source>
</evidence>
<dbReference type="EMBL" id="FWXV01000011">
    <property type="protein sequence ID" value="SMD24894.1"/>
    <property type="molecule type" value="Genomic_DNA"/>
</dbReference>
<dbReference type="Pfam" id="PF12277">
    <property type="entry name" value="DUF3618"/>
    <property type="match status" value="1"/>
</dbReference>
<organism evidence="2 3">
    <name type="scientific">Kibdelosporangium aridum</name>
    <dbReference type="NCBI Taxonomy" id="2030"/>
    <lineage>
        <taxon>Bacteria</taxon>
        <taxon>Bacillati</taxon>
        <taxon>Actinomycetota</taxon>
        <taxon>Actinomycetes</taxon>
        <taxon>Pseudonocardiales</taxon>
        <taxon>Pseudonocardiaceae</taxon>
        <taxon>Kibdelosporangium</taxon>
    </lineage>
</organism>
<proteinExistence type="predicted"/>
<reference evidence="2 3" key="1">
    <citation type="submission" date="2017-04" db="EMBL/GenBank/DDBJ databases">
        <authorList>
            <person name="Afonso C.L."/>
            <person name="Miller P.J."/>
            <person name="Scott M.A."/>
            <person name="Spackman E."/>
            <person name="Goraichik I."/>
            <person name="Dimitrov K.M."/>
            <person name="Suarez D.L."/>
            <person name="Swayne D.E."/>
        </authorList>
    </citation>
    <scope>NUCLEOTIDE SEQUENCE [LARGE SCALE GENOMIC DNA]</scope>
    <source>
        <strain evidence="2 3">DSM 43828</strain>
    </source>
</reference>
<feature type="region of interest" description="Disordered" evidence="1">
    <location>
        <begin position="1"/>
        <end position="20"/>
    </location>
</feature>
<evidence type="ECO:0008006" key="4">
    <source>
        <dbReference type="Google" id="ProtNLM"/>
    </source>
</evidence>
<name>A0A1Y5Y661_KIBAR</name>
<keyword evidence="3" id="KW-1185">Reference proteome</keyword>
<dbReference type="RefSeq" id="WP_051895244.1">
    <property type="nucleotide sequence ID" value="NZ_FWXV01000011.1"/>
</dbReference>
<protein>
    <recommendedName>
        <fullName evidence="4">DUF3618 domain-containing protein</fullName>
    </recommendedName>
</protein>
<evidence type="ECO:0000256" key="1">
    <source>
        <dbReference type="SAM" id="MobiDB-lite"/>
    </source>
</evidence>
<dbReference type="OrthoDB" id="3538349at2"/>
<gene>
    <name evidence="2" type="ORF">SAMN05661093_08767</name>
</gene>
<sequence length="112" mass="12345">MSDTRQPDANDIRQDIERTRRELGDTAEALAYKTNVPARTKEKAAEVLDTAKAKAADVAEQAQRKIDNLPEPAAQRARGLIVAVKKRPGAFVAGAVASLVVLRRLTRRRRKS</sequence>
<dbReference type="Proteomes" id="UP000192674">
    <property type="component" value="Unassembled WGS sequence"/>
</dbReference>
<dbReference type="InterPro" id="IPR022062">
    <property type="entry name" value="DUF3618"/>
</dbReference>